<accession>A0A3A4REH7</accession>
<dbReference type="AlphaFoldDB" id="A0A3A4REH7"/>
<protein>
    <submittedName>
        <fullName evidence="2">N-acetylneuraminate synthase</fullName>
    </submittedName>
</protein>
<evidence type="ECO:0000313" key="2">
    <source>
        <dbReference type="EMBL" id="RJP61201.1"/>
    </source>
</evidence>
<dbReference type="Pfam" id="PF08666">
    <property type="entry name" value="SAF"/>
    <property type="match status" value="1"/>
</dbReference>
<dbReference type="PANTHER" id="PTHR42966">
    <property type="entry name" value="N-ACETYLNEURAMINATE SYNTHASE"/>
    <property type="match status" value="1"/>
</dbReference>
<feature type="domain" description="AFP-like" evidence="1">
    <location>
        <begin position="296"/>
        <end position="352"/>
    </location>
</feature>
<dbReference type="Gene3D" id="3.90.1210.10">
    <property type="entry name" value="Antifreeze-like/N-acetylneuraminic acid synthase C-terminal domain"/>
    <property type="match status" value="1"/>
</dbReference>
<sequence>MKYIQPVSIGNYTIGPGHPPFIIAEIGVNHNGDREAARTMIRAAKRAGAHAAKLQSFRADSIADRYLIEKKDIEGITGGSKSAYDMYKALEISDEAHMELFSYALDEDIVLLTSVFDEKTADFIDACGVPAFKIASSDLTHLPLIHHVAKKGKPVILSTGMGTLREVEDAVETCYKAGNTDIVLLHCVSSYPPPDSDINLLSIRTLQEHFPHPVGYSDHCEGMTACFVACCLGAMVIEKHFTLDVDWHGPDQRISATSDQLKWFIDDVAHLKVLLGDGIKRPGVSEQEGVVPSRRSLRIKGTIRQGEVITEDKIIALKPEIGIKPAYIRDVVGRKARVSMGNHEPITWDKIE</sequence>
<dbReference type="InterPro" id="IPR006190">
    <property type="entry name" value="SAF_AFP_Neu5Ac"/>
</dbReference>
<dbReference type="CDD" id="cd11615">
    <property type="entry name" value="SAF_NeuB_like"/>
    <property type="match status" value="1"/>
</dbReference>
<dbReference type="PANTHER" id="PTHR42966:SF1">
    <property type="entry name" value="SIALIC ACID SYNTHASE"/>
    <property type="match status" value="1"/>
</dbReference>
<dbReference type="EMBL" id="QZJZ01000015">
    <property type="protein sequence ID" value="RJP61201.1"/>
    <property type="molecule type" value="Genomic_DNA"/>
</dbReference>
<comment type="caution">
    <text evidence="2">The sequence shown here is derived from an EMBL/GenBank/DDBJ whole genome shotgun (WGS) entry which is preliminary data.</text>
</comment>
<dbReference type="GO" id="GO:0016051">
    <property type="term" value="P:carbohydrate biosynthetic process"/>
    <property type="evidence" value="ECO:0007669"/>
    <property type="project" value="InterPro"/>
</dbReference>
<dbReference type="GO" id="GO:0047444">
    <property type="term" value="F:N-acylneuraminate-9-phosphate synthase activity"/>
    <property type="evidence" value="ECO:0007669"/>
    <property type="project" value="TreeGrafter"/>
</dbReference>
<reference evidence="2 3" key="1">
    <citation type="journal article" date="2017" name="ISME J.">
        <title>Energy and carbon metabolisms in a deep terrestrial subsurface fluid microbial community.</title>
        <authorList>
            <person name="Momper L."/>
            <person name="Jungbluth S.P."/>
            <person name="Lee M.D."/>
            <person name="Amend J.P."/>
        </authorList>
    </citation>
    <scope>NUCLEOTIDE SEQUENCE [LARGE SCALE GENOMIC DNA]</scope>
    <source>
        <strain evidence="2">SURF_26</strain>
    </source>
</reference>
<name>A0A3A4REH7_9BACT</name>
<dbReference type="InterPro" id="IPR051690">
    <property type="entry name" value="PseI-like"/>
</dbReference>
<proteinExistence type="predicted"/>
<dbReference type="Gene3D" id="3.20.20.70">
    <property type="entry name" value="Aldolase class I"/>
    <property type="match status" value="1"/>
</dbReference>
<dbReference type="Proteomes" id="UP000266426">
    <property type="component" value="Unassembled WGS sequence"/>
</dbReference>
<dbReference type="Pfam" id="PF03102">
    <property type="entry name" value="NeuB"/>
    <property type="match status" value="1"/>
</dbReference>
<dbReference type="InterPro" id="IPR057736">
    <property type="entry name" value="SAF_PseI/NeuA/NeuB"/>
</dbReference>
<evidence type="ECO:0000313" key="3">
    <source>
        <dbReference type="Proteomes" id="UP000266426"/>
    </source>
</evidence>
<dbReference type="PROSITE" id="PS50844">
    <property type="entry name" value="AFP_LIKE"/>
    <property type="match status" value="1"/>
</dbReference>
<gene>
    <name evidence="2" type="ORF">C4541_02375</name>
</gene>
<evidence type="ECO:0000259" key="1">
    <source>
        <dbReference type="PROSITE" id="PS50844"/>
    </source>
</evidence>
<dbReference type="InterPro" id="IPR013974">
    <property type="entry name" value="SAF"/>
</dbReference>
<dbReference type="SUPFAM" id="SSF51269">
    <property type="entry name" value="AFP III-like domain"/>
    <property type="match status" value="1"/>
</dbReference>
<organism evidence="2 3">
    <name type="scientific">Candidatus Auribacter fodinae</name>
    <dbReference type="NCBI Taxonomy" id="2093366"/>
    <lineage>
        <taxon>Bacteria</taxon>
        <taxon>Pseudomonadati</taxon>
        <taxon>Candidatus Auribacterota</taxon>
        <taxon>Candidatus Auribacteria</taxon>
        <taxon>Candidatus Auribacterales</taxon>
        <taxon>Candidatus Auribacteraceae</taxon>
        <taxon>Candidatus Auribacter</taxon>
    </lineage>
</organism>
<dbReference type="InterPro" id="IPR013785">
    <property type="entry name" value="Aldolase_TIM"/>
</dbReference>
<dbReference type="SUPFAM" id="SSF51569">
    <property type="entry name" value="Aldolase"/>
    <property type="match status" value="1"/>
</dbReference>
<dbReference type="InterPro" id="IPR013132">
    <property type="entry name" value="PseI/NeuA/B-like_N"/>
</dbReference>
<dbReference type="InterPro" id="IPR036732">
    <property type="entry name" value="AFP_Neu5c_C_sf"/>
</dbReference>
<dbReference type="SMART" id="SM00858">
    <property type="entry name" value="SAF"/>
    <property type="match status" value="1"/>
</dbReference>